<evidence type="ECO:0000313" key="2">
    <source>
        <dbReference type="Proteomes" id="UP000183077"/>
    </source>
</evidence>
<dbReference type="EMBL" id="FNYS01000029">
    <property type="protein sequence ID" value="SEJ37685.1"/>
    <property type="molecule type" value="Genomic_DNA"/>
</dbReference>
<name>A0A1H6YLT4_9FLAO</name>
<dbReference type="AlphaFoldDB" id="A0A1H6YLT4"/>
<accession>A0A1H6YLT4</accession>
<reference evidence="1 2" key="1">
    <citation type="submission" date="2016-10" db="EMBL/GenBank/DDBJ databases">
        <authorList>
            <person name="de Groot N.N."/>
        </authorList>
    </citation>
    <scope>NUCLEOTIDE SEQUENCE [LARGE SCALE GENOMIC DNA]</scope>
    <source>
        <strain evidence="1 2">DSM 23048</strain>
    </source>
</reference>
<evidence type="ECO:0000313" key="1">
    <source>
        <dbReference type="EMBL" id="SEJ37685.1"/>
    </source>
</evidence>
<dbReference type="RefSeq" id="WP_074748151.1">
    <property type="nucleotide sequence ID" value="NZ_FNYS01000029.1"/>
</dbReference>
<organism evidence="1 2">
    <name type="scientific">Myroides marinus</name>
    <dbReference type="NCBI Taxonomy" id="703342"/>
    <lineage>
        <taxon>Bacteria</taxon>
        <taxon>Pseudomonadati</taxon>
        <taxon>Bacteroidota</taxon>
        <taxon>Flavobacteriia</taxon>
        <taxon>Flavobacteriales</taxon>
        <taxon>Flavobacteriaceae</taxon>
        <taxon>Myroides</taxon>
    </lineage>
</organism>
<evidence type="ECO:0008006" key="3">
    <source>
        <dbReference type="Google" id="ProtNLM"/>
    </source>
</evidence>
<protein>
    <recommendedName>
        <fullName evidence="3">DUF3592 domain-containing protein</fullName>
    </recommendedName>
</protein>
<sequence>MKDKIKVFLSLALVMVGIYFAATKLTDMRDEDVKFINSDYEITKGIVTKKSLYKGHSIKVRYKVGDKFYIVSDGINVDDNILEGDSVTIKYSKTKPELMITQFNEQFNKQ</sequence>
<dbReference type="GeneID" id="82258688"/>
<proteinExistence type="predicted"/>
<dbReference type="Proteomes" id="UP000183077">
    <property type="component" value="Unassembled WGS sequence"/>
</dbReference>
<gene>
    <name evidence="1" type="ORF">SAMN04488018_12933</name>
</gene>